<dbReference type="OMA" id="THNIMEN"/>
<keyword evidence="12 15" id="KW-0472">Membrane</keyword>
<dbReference type="EMBL" id="EAAA01000834">
    <property type="status" value="NOT_ANNOTATED_CDS"/>
    <property type="molecule type" value="Genomic_DNA"/>
</dbReference>
<reference evidence="17" key="1">
    <citation type="journal article" date="2002" name="Science">
        <title>The draft genome of Ciona intestinalis: insights into chordate and vertebrate origins.</title>
        <authorList>
            <person name="Dehal P."/>
            <person name="Satou Y."/>
            <person name="Campbell R.K."/>
            <person name="Chapman J."/>
            <person name="Degnan B."/>
            <person name="De Tomaso A."/>
            <person name="Davidson B."/>
            <person name="Di Gregorio A."/>
            <person name="Gelpke M."/>
            <person name="Goodstein D.M."/>
            <person name="Harafuji N."/>
            <person name="Hastings K.E."/>
            <person name="Ho I."/>
            <person name="Hotta K."/>
            <person name="Huang W."/>
            <person name="Kawashima T."/>
            <person name="Lemaire P."/>
            <person name="Martinez D."/>
            <person name="Meinertzhagen I.A."/>
            <person name="Necula S."/>
            <person name="Nonaka M."/>
            <person name="Putnam N."/>
            <person name="Rash S."/>
            <person name="Saiga H."/>
            <person name="Satake M."/>
            <person name="Terry A."/>
            <person name="Yamada L."/>
            <person name="Wang H.G."/>
            <person name="Awazu S."/>
            <person name="Azumi K."/>
            <person name="Boore J."/>
            <person name="Branno M."/>
            <person name="Chin-Bow S."/>
            <person name="DeSantis R."/>
            <person name="Doyle S."/>
            <person name="Francino P."/>
            <person name="Keys D.N."/>
            <person name="Haga S."/>
            <person name="Hayashi H."/>
            <person name="Hino K."/>
            <person name="Imai K.S."/>
            <person name="Inaba K."/>
            <person name="Kano S."/>
            <person name="Kobayashi K."/>
            <person name="Kobayashi M."/>
            <person name="Lee B.I."/>
            <person name="Makabe K.W."/>
            <person name="Manohar C."/>
            <person name="Matassi G."/>
            <person name="Medina M."/>
            <person name="Mochizuki Y."/>
            <person name="Mount S."/>
            <person name="Morishita T."/>
            <person name="Miura S."/>
            <person name="Nakayama A."/>
            <person name="Nishizaka S."/>
            <person name="Nomoto H."/>
            <person name="Ohta F."/>
            <person name="Oishi K."/>
            <person name="Rigoutsos I."/>
            <person name="Sano M."/>
            <person name="Sasaki A."/>
            <person name="Sasakura Y."/>
            <person name="Shoguchi E."/>
            <person name="Shin-i T."/>
            <person name="Spagnuolo A."/>
            <person name="Stainier D."/>
            <person name="Suzuki M.M."/>
            <person name="Tassy O."/>
            <person name="Takatori N."/>
            <person name="Tokuoka M."/>
            <person name="Yagi K."/>
            <person name="Yoshizaki F."/>
            <person name="Wada S."/>
            <person name="Zhang C."/>
            <person name="Hyatt P.D."/>
            <person name="Larimer F."/>
            <person name="Detter C."/>
            <person name="Doggett N."/>
            <person name="Glavina T."/>
            <person name="Hawkins T."/>
            <person name="Richardson P."/>
            <person name="Lucas S."/>
            <person name="Kohara Y."/>
            <person name="Levine M."/>
            <person name="Satoh N."/>
            <person name="Rokhsar D.S."/>
        </authorList>
    </citation>
    <scope>NUCLEOTIDE SEQUENCE [LARGE SCALE GENOMIC DNA]</scope>
</reference>
<protein>
    <submittedName>
        <fullName evidence="16">Uncharacterized protein</fullName>
    </submittedName>
</protein>
<keyword evidence="9 14" id="KW-0560">Oxidoreductase</keyword>
<dbReference type="HOGENOM" id="CLU_001570_22_0_1"/>
<proteinExistence type="inferred from homology"/>
<dbReference type="InterPro" id="IPR036396">
    <property type="entry name" value="Cyt_P450_sf"/>
</dbReference>
<dbReference type="GO" id="GO:0005506">
    <property type="term" value="F:iron ion binding"/>
    <property type="evidence" value="ECO:0007669"/>
    <property type="project" value="InterPro"/>
</dbReference>
<evidence type="ECO:0000256" key="1">
    <source>
        <dbReference type="ARBA" id="ARBA00001971"/>
    </source>
</evidence>
<reference evidence="16" key="4">
    <citation type="submission" date="2025-09" db="UniProtKB">
        <authorList>
            <consortium name="Ensembl"/>
        </authorList>
    </citation>
    <scope>IDENTIFICATION</scope>
</reference>
<keyword evidence="17" id="KW-1185">Reference proteome</keyword>
<dbReference type="InterPro" id="IPR017972">
    <property type="entry name" value="Cyt_P450_CS"/>
</dbReference>
<evidence type="ECO:0000256" key="12">
    <source>
        <dbReference type="ARBA" id="ARBA00023136"/>
    </source>
</evidence>
<dbReference type="FunCoup" id="H2XMC8">
    <property type="interactions" value="1"/>
</dbReference>
<dbReference type="PRINTS" id="PR00385">
    <property type="entry name" value="P450"/>
</dbReference>
<keyword evidence="5 13" id="KW-0349">Heme</keyword>
<dbReference type="GO" id="GO:0005789">
    <property type="term" value="C:endoplasmic reticulum membrane"/>
    <property type="evidence" value="ECO:0007669"/>
    <property type="project" value="UniProtKB-SubCell"/>
</dbReference>
<organism evidence="16 17">
    <name type="scientific">Ciona intestinalis</name>
    <name type="common">Transparent sea squirt</name>
    <name type="synonym">Ascidia intestinalis</name>
    <dbReference type="NCBI Taxonomy" id="7719"/>
    <lineage>
        <taxon>Eukaryota</taxon>
        <taxon>Metazoa</taxon>
        <taxon>Chordata</taxon>
        <taxon>Tunicata</taxon>
        <taxon>Ascidiacea</taxon>
        <taxon>Phlebobranchia</taxon>
        <taxon>Cionidae</taxon>
        <taxon>Ciona</taxon>
    </lineage>
</organism>
<dbReference type="InterPro" id="IPR050182">
    <property type="entry name" value="Cytochrome_P450_fam2"/>
</dbReference>
<evidence type="ECO:0000256" key="15">
    <source>
        <dbReference type="SAM" id="Phobius"/>
    </source>
</evidence>
<evidence type="ECO:0000256" key="14">
    <source>
        <dbReference type="RuleBase" id="RU000461"/>
    </source>
</evidence>
<dbReference type="GO" id="GO:0006805">
    <property type="term" value="P:xenobiotic metabolic process"/>
    <property type="evidence" value="ECO:0000318"/>
    <property type="project" value="GO_Central"/>
</dbReference>
<keyword evidence="10 13" id="KW-0408">Iron</keyword>
<dbReference type="SUPFAM" id="SSF48264">
    <property type="entry name" value="Cytochrome P450"/>
    <property type="match status" value="1"/>
</dbReference>
<evidence type="ECO:0000256" key="3">
    <source>
        <dbReference type="ARBA" id="ARBA00004406"/>
    </source>
</evidence>
<evidence type="ECO:0000256" key="11">
    <source>
        <dbReference type="ARBA" id="ARBA00023033"/>
    </source>
</evidence>
<dbReference type="STRING" id="7719.ENSCINP00000030811"/>
<dbReference type="Proteomes" id="UP000008144">
    <property type="component" value="Chromosome 11"/>
</dbReference>
<evidence type="ECO:0000256" key="6">
    <source>
        <dbReference type="ARBA" id="ARBA00022723"/>
    </source>
</evidence>
<keyword evidence="7" id="KW-0256">Endoplasmic reticulum</keyword>
<dbReference type="GO" id="GO:0020037">
    <property type="term" value="F:heme binding"/>
    <property type="evidence" value="ECO:0000318"/>
    <property type="project" value="GO_Central"/>
</dbReference>
<evidence type="ECO:0000256" key="2">
    <source>
        <dbReference type="ARBA" id="ARBA00004174"/>
    </source>
</evidence>
<reference evidence="16" key="3">
    <citation type="submission" date="2025-08" db="UniProtKB">
        <authorList>
            <consortium name="Ensembl"/>
        </authorList>
    </citation>
    <scope>IDENTIFICATION</scope>
</reference>
<dbReference type="Gene3D" id="1.10.630.10">
    <property type="entry name" value="Cytochrome P450"/>
    <property type="match status" value="1"/>
</dbReference>
<evidence type="ECO:0000256" key="8">
    <source>
        <dbReference type="ARBA" id="ARBA00022848"/>
    </source>
</evidence>
<comment type="similarity">
    <text evidence="4 14">Belongs to the cytochrome P450 family.</text>
</comment>
<keyword evidence="15" id="KW-1133">Transmembrane helix</keyword>
<feature type="transmembrane region" description="Helical" evidence="15">
    <location>
        <begin position="12"/>
        <end position="34"/>
    </location>
</feature>
<dbReference type="AlphaFoldDB" id="H2XMC8"/>
<evidence type="ECO:0000313" key="17">
    <source>
        <dbReference type="Proteomes" id="UP000008144"/>
    </source>
</evidence>
<evidence type="ECO:0000256" key="4">
    <source>
        <dbReference type="ARBA" id="ARBA00010617"/>
    </source>
</evidence>
<reference evidence="16" key="2">
    <citation type="journal article" date="2008" name="Genome Biol.">
        <title>Improved genome assembly and evidence-based global gene model set for the chordate Ciona intestinalis: new insight into intron and operon populations.</title>
        <authorList>
            <person name="Satou Y."/>
            <person name="Mineta K."/>
            <person name="Ogasawara M."/>
            <person name="Sasakura Y."/>
            <person name="Shoguchi E."/>
            <person name="Ueno K."/>
            <person name="Yamada L."/>
            <person name="Matsumoto J."/>
            <person name="Wasserscheid J."/>
            <person name="Dewar K."/>
            <person name="Wiley G.B."/>
            <person name="Macmil S.L."/>
            <person name="Roe B.A."/>
            <person name="Zeller R.W."/>
            <person name="Hastings K.E."/>
            <person name="Lemaire P."/>
            <person name="Lindquist E."/>
            <person name="Endo T."/>
            <person name="Hotta K."/>
            <person name="Inaba K."/>
        </authorList>
    </citation>
    <scope>NUCLEOTIDE SEQUENCE [LARGE SCALE GENOMIC DNA]</scope>
    <source>
        <strain evidence="16">wild type</strain>
    </source>
</reference>
<evidence type="ECO:0000256" key="13">
    <source>
        <dbReference type="PIRSR" id="PIRSR602401-1"/>
    </source>
</evidence>
<dbReference type="PANTHER" id="PTHR24300">
    <property type="entry name" value="CYTOCHROME P450 508A4-RELATED"/>
    <property type="match status" value="1"/>
</dbReference>
<dbReference type="GO" id="GO:0005737">
    <property type="term" value="C:cytoplasm"/>
    <property type="evidence" value="ECO:0000318"/>
    <property type="project" value="GO_Central"/>
</dbReference>
<dbReference type="Ensembl" id="ENSCINT00000030618.1">
    <property type="protein sequence ID" value="ENSCINP00000030811.1"/>
    <property type="gene ID" value="ENSCING00000020653.1"/>
</dbReference>
<evidence type="ECO:0000256" key="7">
    <source>
        <dbReference type="ARBA" id="ARBA00022824"/>
    </source>
</evidence>
<comment type="cofactor">
    <cofactor evidence="1 13">
        <name>heme</name>
        <dbReference type="ChEBI" id="CHEBI:30413"/>
    </cofactor>
</comment>
<dbReference type="InterPro" id="IPR001128">
    <property type="entry name" value="Cyt_P450"/>
</dbReference>
<keyword evidence="15" id="KW-0812">Transmembrane</keyword>
<evidence type="ECO:0000256" key="10">
    <source>
        <dbReference type="ARBA" id="ARBA00023004"/>
    </source>
</evidence>
<dbReference type="Pfam" id="PF00067">
    <property type="entry name" value="p450"/>
    <property type="match status" value="1"/>
</dbReference>
<dbReference type="GO" id="GO:0008395">
    <property type="term" value="F:steroid hydroxylase activity"/>
    <property type="evidence" value="ECO:0000318"/>
    <property type="project" value="GO_Central"/>
</dbReference>
<dbReference type="InterPro" id="IPR002401">
    <property type="entry name" value="Cyt_P450_E_grp-I"/>
</dbReference>
<dbReference type="GO" id="GO:0008202">
    <property type="term" value="P:steroid metabolic process"/>
    <property type="evidence" value="ECO:0000318"/>
    <property type="project" value="GO_Central"/>
</dbReference>
<sequence length="498" mass="57185">VSLFITIMVFDVTMLNISPFIVFIITFVFVWNWYRRPPRYPPGPLGFPVLGVLPFLSNRPENKFLDWSKRYGPIISVSIGWQKWLVLNEYDVTMEALVRNRLAFHGRPLVEFFIRTTVPLGIAFAPGGVHWKTLRKFGTNGIKAVGLEIMEKKTNIEIQYFIEEIRGHKGKSFNIQEPLTHAVANVVSSFCLGQRFDRSNDSFNQLIRSLMHQGHVAANWRTMLLTFLPFLCDVWPFTKHMDESITNVRTLNGIIRHFVEEQSASFDGDEVRNMVDAFLMHSRNSVDENVITDDKIIGFFSDMFLAGTETITSQLRWGFLIMMKHQDCQNKVRREIDDVIGRHGTVKLKHRSIMPYTCAVVHELFRFRTVVPLSLPRMNVADVTVGGYRIPKGTNVIMNIWALHNDDCRWREPERFIPERHLNADGKFMKPKNVLPFGVGARSCIAEHLARNKIFLFLVSTLKNFTLSVPNGDSPSLDAGSNGTIFIPSDYNIVAQYR</sequence>
<evidence type="ECO:0000313" key="16">
    <source>
        <dbReference type="Ensembl" id="ENSCINP00000030811.1"/>
    </source>
</evidence>
<feature type="binding site" description="axial binding residue" evidence="13">
    <location>
        <position position="444"/>
    </location>
    <ligand>
        <name>heme</name>
        <dbReference type="ChEBI" id="CHEBI:30413"/>
    </ligand>
    <ligandPart>
        <name>Fe</name>
        <dbReference type="ChEBI" id="CHEBI:18248"/>
    </ligandPart>
</feature>
<keyword evidence="8" id="KW-0492">Microsome</keyword>
<dbReference type="GO" id="GO:0006082">
    <property type="term" value="P:organic acid metabolic process"/>
    <property type="evidence" value="ECO:0000318"/>
    <property type="project" value="GO_Central"/>
</dbReference>
<dbReference type="PRINTS" id="PR00463">
    <property type="entry name" value="EP450I"/>
</dbReference>
<name>H2XMC8_CIOIN</name>
<dbReference type="InParanoid" id="H2XMC8"/>
<keyword evidence="6 13" id="KW-0479">Metal-binding</keyword>
<dbReference type="GeneTree" id="ENSGT00940000160689"/>
<comment type="subcellular location">
    <subcellularLocation>
        <location evidence="3">Endoplasmic reticulum membrane</location>
        <topology evidence="3">Peripheral membrane protein</topology>
    </subcellularLocation>
    <subcellularLocation>
        <location evidence="2">Microsome membrane</location>
        <topology evidence="2">Peripheral membrane protein</topology>
    </subcellularLocation>
</comment>
<evidence type="ECO:0000256" key="5">
    <source>
        <dbReference type="ARBA" id="ARBA00022617"/>
    </source>
</evidence>
<keyword evidence="11 14" id="KW-0503">Monooxygenase</keyword>
<dbReference type="GO" id="GO:0016712">
    <property type="term" value="F:oxidoreductase activity, acting on paired donors, with incorporation or reduction of molecular oxygen, reduced flavin or flavoprotein as one donor, and incorporation of one atom of oxygen"/>
    <property type="evidence" value="ECO:0000318"/>
    <property type="project" value="GO_Central"/>
</dbReference>
<evidence type="ECO:0000256" key="9">
    <source>
        <dbReference type="ARBA" id="ARBA00023002"/>
    </source>
</evidence>
<accession>H2XMC8</accession>
<dbReference type="FunFam" id="1.10.630.10:FF:000238">
    <property type="entry name" value="Cytochrome P450 2A6"/>
    <property type="match status" value="1"/>
</dbReference>
<dbReference type="PROSITE" id="PS00086">
    <property type="entry name" value="CYTOCHROME_P450"/>
    <property type="match status" value="1"/>
</dbReference>
<dbReference type="PANTHER" id="PTHR24300:SF397">
    <property type="entry name" value="CYTOCHROME P450 2U1"/>
    <property type="match status" value="1"/>
</dbReference>